<organism evidence="3 4">
    <name type="scientific">Desulfoprunum benzoelyticum</name>
    <dbReference type="NCBI Taxonomy" id="1506996"/>
    <lineage>
        <taxon>Bacteria</taxon>
        <taxon>Pseudomonadati</taxon>
        <taxon>Thermodesulfobacteriota</taxon>
        <taxon>Desulfobulbia</taxon>
        <taxon>Desulfobulbales</taxon>
        <taxon>Desulfobulbaceae</taxon>
        <taxon>Desulfoprunum</taxon>
    </lineage>
</organism>
<protein>
    <submittedName>
        <fullName evidence="3">Nucleoside-diphosphate-sugar epimerase</fullName>
    </submittedName>
</protein>
<dbReference type="InterPro" id="IPR001509">
    <property type="entry name" value="Epimerase_deHydtase"/>
</dbReference>
<dbReference type="AlphaFoldDB" id="A0A840UQD7"/>
<accession>A0A840UQD7</accession>
<dbReference type="EMBL" id="JACHEO010000002">
    <property type="protein sequence ID" value="MBB5347056.1"/>
    <property type="molecule type" value="Genomic_DNA"/>
</dbReference>
<evidence type="ECO:0000259" key="2">
    <source>
        <dbReference type="Pfam" id="PF01370"/>
    </source>
</evidence>
<gene>
    <name evidence="3" type="ORF">HNQ81_000766</name>
</gene>
<dbReference type="CDD" id="cd08946">
    <property type="entry name" value="SDR_e"/>
    <property type="match status" value="1"/>
</dbReference>
<feature type="domain" description="NAD-dependent epimerase/dehydratase" evidence="2">
    <location>
        <begin position="9"/>
        <end position="169"/>
    </location>
</feature>
<comment type="caution">
    <text evidence="3">The sequence shown here is derived from an EMBL/GenBank/DDBJ whole genome shotgun (WGS) entry which is preliminary data.</text>
</comment>
<dbReference type="RefSeq" id="WP_183348462.1">
    <property type="nucleotide sequence ID" value="NZ_JACHEO010000002.1"/>
</dbReference>
<dbReference type="Gene3D" id="3.40.50.720">
    <property type="entry name" value="NAD(P)-binding Rossmann-like Domain"/>
    <property type="match status" value="1"/>
</dbReference>
<evidence type="ECO:0000313" key="3">
    <source>
        <dbReference type="EMBL" id="MBB5347056.1"/>
    </source>
</evidence>
<reference evidence="3 4" key="1">
    <citation type="submission" date="2020-08" db="EMBL/GenBank/DDBJ databases">
        <title>Genomic Encyclopedia of Type Strains, Phase IV (KMG-IV): sequencing the most valuable type-strain genomes for metagenomic binning, comparative biology and taxonomic classification.</title>
        <authorList>
            <person name="Goeker M."/>
        </authorList>
    </citation>
    <scope>NUCLEOTIDE SEQUENCE [LARGE SCALE GENOMIC DNA]</scope>
    <source>
        <strain evidence="3 4">DSM 28570</strain>
    </source>
</reference>
<dbReference type="SUPFAM" id="SSF51735">
    <property type="entry name" value="NAD(P)-binding Rossmann-fold domains"/>
    <property type="match status" value="1"/>
</dbReference>
<name>A0A840UQD7_9BACT</name>
<evidence type="ECO:0000256" key="1">
    <source>
        <dbReference type="ARBA" id="ARBA00007637"/>
    </source>
</evidence>
<sequence>MGNKKIGVLIGGSGLIGGTIVNFYKTRYAETIDIRAPSSKKLSIRDDKDIRQYLTDVNPDFVINAAMASLGADGQLAYEVNYLGPVNLARAATALNIPYIHISSSATMPTGENLREEDTLPLSPNLGNYAKSKLMAELTLRRMAEQEGLDYTCIRLAIVYGAHDHKIQGFHRMFFSIADEAMPALFTKRHTFHSYSNARKLPFLIHHALANRAEFSGRTYNFVDKNPVDLATLILTIKSYLQLSLPKEVYVPYWMAKSGQKGLNVLLRMLRRIGLKANMPPELMFLDNFYKPQTLASKRLQESSFVDPMPNETIFTRLPDLLVYYLTRWSHENLIKTFKDCVEKEAALGHAFVHTPELLLETVHSQGIGPFSDMKRQRNGSQEAAPMQ</sequence>
<proteinExistence type="inferred from homology"/>
<dbReference type="Pfam" id="PF01370">
    <property type="entry name" value="Epimerase"/>
    <property type="match status" value="1"/>
</dbReference>
<dbReference type="PANTHER" id="PTHR43000">
    <property type="entry name" value="DTDP-D-GLUCOSE 4,6-DEHYDRATASE-RELATED"/>
    <property type="match status" value="1"/>
</dbReference>
<comment type="similarity">
    <text evidence="1">Belongs to the NAD(P)-dependent epimerase/dehydratase family.</text>
</comment>
<dbReference type="Proteomes" id="UP000539642">
    <property type="component" value="Unassembled WGS sequence"/>
</dbReference>
<dbReference type="InterPro" id="IPR036291">
    <property type="entry name" value="NAD(P)-bd_dom_sf"/>
</dbReference>
<keyword evidence="4" id="KW-1185">Reference proteome</keyword>
<evidence type="ECO:0000313" key="4">
    <source>
        <dbReference type="Proteomes" id="UP000539642"/>
    </source>
</evidence>